<protein>
    <submittedName>
        <fullName evidence="2">Uncharacterized protein</fullName>
    </submittedName>
</protein>
<dbReference type="AlphaFoldDB" id="A0A840V397"/>
<comment type="caution">
    <text evidence="2">The sequence shown here is derived from an EMBL/GenBank/DDBJ whole genome shotgun (WGS) entry which is preliminary data.</text>
</comment>
<dbReference type="RefSeq" id="WP_184019533.1">
    <property type="nucleotide sequence ID" value="NZ_JACHFD010000013.1"/>
</dbReference>
<proteinExistence type="predicted"/>
<reference evidence="2 3" key="1">
    <citation type="submission" date="2020-08" db="EMBL/GenBank/DDBJ databases">
        <title>Genomic Encyclopedia of Type Strains, Phase IV (KMG-IV): sequencing the most valuable type-strain genomes for metagenomic binning, comparative biology and taxonomic classification.</title>
        <authorList>
            <person name="Goeker M."/>
        </authorList>
    </citation>
    <scope>NUCLEOTIDE SEQUENCE [LARGE SCALE GENOMIC DNA]</scope>
    <source>
        <strain evidence="2 3">YC6886</strain>
    </source>
</reference>
<organism evidence="2 3">
    <name type="scientific">Haloferula luteola</name>
    <dbReference type="NCBI Taxonomy" id="595692"/>
    <lineage>
        <taxon>Bacteria</taxon>
        <taxon>Pseudomonadati</taxon>
        <taxon>Verrucomicrobiota</taxon>
        <taxon>Verrucomicrobiia</taxon>
        <taxon>Verrucomicrobiales</taxon>
        <taxon>Verrucomicrobiaceae</taxon>
        <taxon>Haloferula</taxon>
    </lineage>
</organism>
<name>A0A840V397_9BACT</name>
<dbReference type="Proteomes" id="UP000557717">
    <property type="component" value="Unassembled WGS sequence"/>
</dbReference>
<keyword evidence="3" id="KW-1185">Reference proteome</keyword>
<feature type="signal peptide" evidence="1">
    <location>
        <begin position="1"/>
        <end position="16"/>
    </location>
</feature>
<evidence type="ECO:0000256" key="1">
    <source>
        <dbReference type="SAM" id="SignalP"/>
    </source>
</evidence>
<gene>
    <name evidence="2" type="ORF">HNR46_002711</name>
</gene>
<keyword evidence="1" id="KW-0732">Signal</keyword>
<evidence type="ECO:0000313" key="3">
    <source>
        <dbReference type="Proteomes" id="UP000557717"/>
    </source>
</evidence>
<evidence type="ECO:0000313" key="2">
    <source>
        <dbReference type="EMBL" id="MBB5352465.1"/>
    </source>
</evidence>
<feature type="chain" id="PRO_5032716389" evidence="1">
    <location>
        <begin position="17"/>
        <end position="147"/>
    </location>
</feature>
<sequence>MKFLLPLFLSFAPLLAAEARTFMMEAASENELPLGIEVDLTSPAGRKINVAVSILTGVECEAGEDLSLEGILEIWSEGELVAEVPVARYDEWGVSTFQFRLSRAQLAGAEFHLSNIYLEEGGEFSDVEIVRIQLAGFPIRSSTRDPR</sequence>
<dbReference type="EMBL" id="JACHFD010000013">
    <property type="protein sequence ID" value="MBB5352465.1"/>
    <property type="molecule type" value="Genomic_DNA"/>
</dbReference>
<accession>A0A840V397</accession>